<evidence type="ECO:0000313" key="2">
    <source>
        <dbReference type="EMBL" id="ADH93123.1"/>
    </source>
</evidence>
<dbReference type="HOGENOM" id="CLU_118049_0_0_11"/>
<dbReference type="KEGG" id="ahe:Arch_1421"/>
<dbReference type="SUPFAM" id="SSF55486">
    <property type="entry name" value="Metalloproteases ('zincins'), catalytic domain"/>
    <property type="match status" value="1"/>
</dbReference>
<evidence type="ECO:0008006" key="4">
    <source>
        <dbReference type="Google" id="ProtNLM"/>
    </source>
</evidence>
<evidence type="ECO:0000313" key="3">
    <source>
        <dbReference type="Proteomes" id="UP000000376"/>
    </source>
</evidence>
<proteinExistence type="predicted"/>
<sequence>MSILPKRSNGRRRDRHGRGMRGPLVGPESPAFRSRAQKFDDVLAVELAAFHEHLGPRLDRFDVAVLDVPAADPAPWEDGVPLARFLPFERPSKIYGRLVFYRMPLEMAMLAEDDPRGFIHEVMVGQIATAMEMDPRDVDYLR</sequence>
<dbReference type="EMBL" id="CP002045">
    <property type="protein sequence ID" value="ADH93123.1"/>
    <property type="molecule type" value="Genomic_DNA"/>
</dbReference>
<keyword evidence="3" id="KW-1185">Reference proteome</keyword>
<feature type="compositionally biased region" description="Basic residues" evidence="1">
    <location>
        <begin position="8"/>
        <end position="19"/>
    </location>
</feature>
<dbReference type="eggNOG" id="COG3824">
    <property type="taxonomic scope" value="Bacteria"/>
</dbReference>
<protein>
    <recommendedName>
        <fullName evidence="4">Metallopeptidase family protein</fullName>
    </recommendedName>
</protein>
<organism evidence="2 3">
    <name type="scientific">Arcanobacterium haemolyticum (strain ATCC 9345 / DSM 20595 / CCM 5947 / CCUG 17215 / LMG 16163 / NBRC 15585 / NCTC 8452 / 11018)</name>
    <dbReference type="NCBI Taxonomy" id="644284"/>
    <lineage>
        <taxon>Bacteria</taxon>
        <taxon>Bacillati</taxon>
        <taxon>Actinomycetota</taxon>
        <taxon>Actinomycetes</taxon>
        <taxon>Actinomycetales</taxon>
        <taxon>Actinomycetaceae</taxon>
        <taxon>Arcanobacterium</taxon>
    </lineage>
</organism>
<dbReference type="CDD" id="cd12954">
    <property type="entry name" value="MMP_TTHA0227_like_1"/>
    <property type="match status" value="1"/>
</dbReference>
<name>D7BKE3_ARCHD</name>
<dbReference type="STRING" id="644284.Arch_1421"/>
<dbReference type="Gene3D" id="3.30.2010.20">
    <property type="match status" value="1"/>
</dbReference>
<dbReference type="InterPro" id="IPR038555">
    <property type="entry name" value="Zincin_1_sf"/>
</dbReference>
<gene>
    <name evidence="2" type="ordered locus">Arch_1421</name>
</gene>
<accession>D7BKE3</accession>
<reference evidence="2 3" key="1">
    <citation type="journal article" date="2010" name="Stand. Genomic Sci.">
        <title>Complete genome sequence of Arcanobacterium haemolyticum type strain (11018).</title>
        <authorList>
            <person name="Yasawong M."/>
            <person name="Teshima H."/>
            <person name="Lapidus A."/>
            <person name="Nolan M."/>
            <person name="Lucas S."/>
            <person name="Glavina Del Rio T."/>
            <person name="Tice H."/>
            <person name="Cheng J."/>
            <person name="Bruce D."/>
            <person name="Detter C."/>
            <person name="Tapia R."/>
            <person name="Han C."/>
            <person name="Goodwin L."/>
            <person name="Pitluck S."/>
            <person name="Liolios K."/>
            <person name="Ivanova N."/>
            <person name="Mavromatis K."/>
            <person name="Mikhailova N."/>
            <person name="Pati A."/>
            <person name="Chen A."/>
            <person name="Palaniappan K."/>
            <person name="Land M."/>
            <person name="Hauser L."/>
            <person name="Chang Y."/>
            <person name="Jeffries C."/>
            <person name="Rohde M."/>
            <person name="Sikorski J."/>
            <person name="Pukall R."/>
            <person name="Goker M."/>
            <person name="Woyke T."/>
            <person name="Bristow J."/>
            <person name="Eisen J."/>
            <person name="Markowitz V."/>
            <person name="Hugenholtz P."/>
            <person name="Kyrpides N."/>
            <person name="Klenk H."/>
        </authorList>
    </citation>
    <scope>NUCLEOTIDE SEQUENCE [LARGE SCALE GENOMIC DNA]</scope>
    <source>
        <strain evidence="3">ATCC 9345 / DSM 20595 / CCUG 17215 / LMG 16163 / NBRC 15585 / NCTC 8452 / 11018</strain>
    </source>
</reference>
<dbReference type="Proteomes" id="UP000000376">
    <property type="component" value="Chromosome"/>
</dbReference>
<evidence type="ECO:0000256" key="1">
    <source>
        <dbReference type="SAM" id="MobiDB-lite"/>
    </source>
</evidence>
<dbReference type="OrthoDB" id="4966605at2"/>
<feature type="region of interest" description="Disordered" evidence="1">
    <location>
        <begin position="1"/>
        <end position="29"/>
    </location>
</feature>
<dbReference type="RefSeq" id="WP_013170613.1">
    <property type="nucleotide sequence ID" value="NC_014218.1"/>
</dbReference>
<dbReference type="AlphaFoldDB" id="D7BKE3"/>